<organism evidence="1">
    <name type="scientific">Petromyces alliaceus</name>
    <name type="common">Aspergillus alliaceus</name>
    <dbReference type="NCBI Taxonomy" id="209559"/>
    <lineage>
        <taxon>Eukaryota</taxon>
        <taxon>Fungi</taxon>
        <taxon>Dikarya</taxon>
        <taxon>Ascomycota</taxon>
        <taxon>Pezizomycotina</taxon>
        <taxon>Eurotiomycetes</taxon>
        <taxon>Eurotiomycetidae</taxon>
        <taxon>Eurotiales</taxon>
        <taxon>Aspergillaceae</taxon>
        <taxon>Aspergillus</taxon>
        <taxon>Aspergillus subgen. Circumdati</taxon>
    </lineage>
</organism>
<dbReference type="Proteomes" id="UP000326877">
    <property type="component" value="Unassembled WGS sequence"/>
</dbReference>
<dbReference type="AlphaFoldDB" id="A0A5N7CCX9"/>
<sequence>MSWLRAFIDWLGCGDSDLTPRSAHGLIYEETTTTTVKHDNTENIISESRITVMTKDLTTDSVSDRSTLVGNTGMDTRLCTLLGEFAGSIIMIGVNTDDIFLYKGEASIPEAPTRPSSPFDNCPVTLQHIRLAGDTILLLPDPDLSETMGETGMEHKYYL</sequence>
<dbReference type="EMBL" id="ML735244">
    <property type="protein sequence ID" value="KAE8391588.1"/>
    <property type="molecule type" value="Genomic_DNA"/>
</dbReference>
<gene>
    <name evidence="1" type="ORF">BDV23DRAFT_182400</name>
</gene>
<accession>A0A5N7CCX9</accession>
<reference evidence="1" key="1">
    <citation type="submission" date="2019-04" db="EMBL/GenBank/DDBJ databases">
        <title>Friends and foes A comparative genomics studyof 23 Aspergillus species from section Flavi.</title>
        <authorList>
            <consortium name="DOE Joint Genome Institute"/>
            <person name="Kjaerbolling I."/>
            <person name="Vesth T."/>
            <person name="Frisvad J.C."/>
            <person name="Nybo J.L."/>
            <person name="Theobald S."/>
            <person name="Kildgaard S."/>
            <person name="Isbrandt T."/>
            <person name="Kuo A."/>
            <person name="Sato A."/>
            <person name="Lyhne E.K."/>
            <person name="Kogle M.E."/>
            <person name="Wiebenga A."/>
            <person name="Kun R.S."/>
            <person name="Lubbers R.J."/>
            <person name="Makela M.R."/>
            <person name="Barry K."/>
            <person name="Chovatia M."/>
            <person name="Clum A."/>
            <person name="Daum C."/>
            <person name="Haridas S."/>
            <person name="He G."/>
            <person name="LaButti K."/>
            <person name="Lipzen A."/>
            <person name="Mondo S."/>
            <person name="Riley R."/>
            <person name="Salamov A."/>
            <person name="Simmons B.A."/>
            <person name="Magnuson J.K."/>
            <person name="Henrissat B."/>
            <person name="Mortensen U.H."/>
            <person name="Larsen T.O."/>
            <person name="Devries R.P."/>
            <person name="Grigoriev I.V."/>
            <person name="Machida M."/>
            <person name="Baker S.E."/>
            <person name="Andersen M.R."/>
        </authorList>
    </citation>
    <scope>NUCLEOTIDE SEQUENCE [LARGE SCALE GENOMIC DNA]</scope>
    <source>
        <strain evidence="1">IBT 14317</strain>
    </source>
</reference>
<dbReference type="OrthoDB" id="4510799at2759"/>
<evidence type="ECO:0000313" key="1">
    <source>
        <dbReference type="EMBL" id="KAE8391588.1"/>
    </source>
</evidence>
<proteinExistence type="predicted"/>
<protein>
    <submittedName>
        <fullName evidence="1">Uncharacterized protein</fullName>
    </submittedName>
</protein>
<name>A0A5N7CCX9_PETAA</name>